<evidence type="ECO:0000313" key="2">
    <source>
        <dbReference type="Proteomes" id="UP000199167"/>
    </source>
</evidence>
<proteinExistence type="predicted"/>
<name>A0A1I0RS63_9RHOB</name>
<reference evidence="1 2" key="1">
    <citation type="submission" date="2016-10" db="EMBL/GenBank/DDBJ databases">
        <authorList>
            <person name="de Groot N.N."/>
        </authorList>
    </citation>
    <scope>NUCLEOTIDE SEQUENCE [LARGE SCALE GENOMIC DNA]</scope>
    <source>
        <strain evidence="1 2">DSM 17925</strain>
    </source>
</reference>
<dbReference type="STRING" id="364200.SAMN04488515_3166"/>
<sequence>MSELIEYDVIESAFKSYFDEHAEKFRALFDSLENLSGINECRLIIFPEKIYDQFPAIMIFLGSDNQRVFEDDLPDAVKKALKSISYLPNVVEYEDVDPEATGVARADGQVESVFLVVRELMEMFLAPLVPVNGTAVVTIGLQDEEPSPIGSIA</sequence>
<dbReference type="AlphaFoldDB" id="A0A1I0RS63"/>
<gene>
    <name evidence="1" type="ORF">SAMN04488515_3166</name>
</gene>
<evidence type="ECO:0000313" key="1">
    <source>
        <dbReference type="EMBL" id="SEW44186.1"/>
    </source>
</evidence>
<organism evidence="1 2">
    <name type="scientific">Cognatiyoonia koreensis</name>
    <dbReference type="NCBI Taxonomy" id="364200"/>
    <lineage>
        <taxon>Bacteria</taxon>
        <taxon>Pseudomonadati</taxon>
        <taxon>Pseudomonadota</taxon>
        <taxon>Alphaproteobacteria</taxon>
        <taxon>Rhodobacterales</taxon>
        <taxon>Paracoccaceae</taxon>
        <taxon>Cognatiyoonia</taxon>
    </lineage>
</organism>
<protein>
    <submittedName>
        <fullName evidence="1">Uncharacterized protein</fullName>
    </submittedName>
</protein>
<dbReference type="RefSeq" id="WP_089996824.1">
    <property type="nucleotide sequence ID" value="NZ_FOIZ01000002.1"/>
</dbReference>
<accession>A0A1I0RS63</accession>
<dbReference type="EMBL" id="FOIZ01000002">
    <property type="protein sequence ID" value="SEW44186.1"/>
    <property type="molecule type" value="Genomic_DNA"/>
</dbReference>
<keyword evidence="2" id="KW-1185">Reference proteome</keyword>
<dbReference type="Proteomes" id="UP000199167">
    <property type="component" value="Unassembled WGS sequence"/>
</dbReference>